<organism evidence="2 3">
    <name type="scientific">Xanthoceras sorbifolium</name>
    <dbReference type="NCBI Taxonomy" id="99658"/>
    <lineage>
        <taxon>Eukaryota</taxon>
        <taxon>Viridiplantae</taxon>
        <taxon>Streptophyta</taxon>
        <taxon>Embryophyta</taxon>
        <taxon>Tracheophyta</taxon>
        <taxon>Spermatophyta</taxon>
        <taxon>Magnoliopsida</taxon>
        <taxon>eudicotyledons</taxon>
        <taxon>Gunneridae</taxon>
        <taxon>Pentapetalae</taxon>
        <taxon>rosids</taxon>
        <taxon>malvids</taxon>
        <taxon>Sapindales</taxon>
        <taxon>Sapindaceae</taxon>
        <taxon>Xanthoceroideae</taxon>
        <taxon>Xanthoceras</taxon>
    </lineage>
</organism>
<name>A0ABQ8IG59_9ROSI</name>
<evidence type="ECO:0000313" key="3">
    <source>
        <dbReference type="Proteomes" id="UP000827721"/>
    </source>
</evidence>
<dbReference type="InterPro" id="IPR001563">
    <property type="entry name" value="Peptidase_S10"/>
</dbReference>
<protein>
    <submittedName>
        <fullName evidence="2">Uncharacterized protein</fullName>
    </submittedName>
</protein>
<comment type="similarity">
    <text evidence="1">Belongs to the peptidase S10 family.</text>
</comment>
<dbReference type="Proteomes" id="UP000827721">
    <property type="component" value="Unassembled WGS sequence"/>
</dbReference>
<comment type="caution">
    <text evidence="2">The sequence shown here is derived from an EMBL/GenBank/DDBJ whole genome shotgun (WGS) entry which is preliminary data.</text>
</comment>
<keyword evidence="3" id="KW-1185">Reference proteome</keyword>
<dbReference type="PANTHER" id="PTHR11802:SF32">
    <property type="entry name" value="SERINE CARBOXYPEPTIDASE-LIKE 29"/>
    <property type="match status" value="1"/>
</dbReference>
<dbReference type="SUPFAM" id="SSF53474">
    <property type="entry name" value="alpha/beta-Hydrolases"/>
    <property type="match status" value="1"/>
</dbReference>
<dbReference type="Pfam" id="PF00450">
    <property type="entry name" value="Peptidase_S10"/>
    <property type="match status" value="1"/>
</dbReference>
<sequence>MGRQRKWFRFKIKPDGKTLYSNPYSWNQGHYVPQLSQVIVRHNRATAKETINLKGYMVGNDDYHDHLGLFQFMWSAGLVSDDTYKLLNVLCDSQSFIHTSSSCDKILDIASEELGSIDPYSIYTPPCTANISQSNQLLKRTRVVGRTSEKYDPCTEKHSIVYFNRPEVQKALHVIPAVAPSK</sequence>
<reference evidence="2 3" key="1">
    <citation type="submission" date="2021-02" db="EMBL/GenBank/DDBJ databases">
        <title>Plant Genome Project.</title>
        <authorList>
            <person name="Zhang R.-G."/>
        </authorList>
    </citation>
    <scope>NUCLEOTIDE SEQUENCE [LARGE SCALE GENOMIC DNA]</scope>
    <source>
        <tissue evidence="2">Leaves</tissue>
    </source>
</reference>
<gene>
    <name evidence="2" type="ORF">JRO89_XS02G0175800</name>
</gene>
<proteinExistence type="inferred from homology"/>
<dbReference type="InterPro" id="IPR029058">
    <property type="entry name" value="AB_hydrolase_fold"/>
</dbReference>
<dbReference type="Gene3D" id="3.40.50.1820">
    <property type="entry name" value="alpha/beta hydrolase"/>
    <property type="match status" value="1"/>
</dbReference>
<dbReference type="EMBL" id="JAFEMO010000002">
    <property type="protein sequence ID" value="KAH7575642.1"/>
    <property type="molecule type" value="Genomic_DNA"/>
</dbReference>
<dbReference type="PANTHER" id="PTHR11802">
    <property type="entry name" value="SERINE PROTEASE FAMILY S10 SERINE CARBOXYPEPTIDASE"/>
    <property type="match status" value="1"/>
</dbReference>
<evidence type="ECO:0000313" key="2">
    <source>
        <dbReference type="EMBL" id="KAH7575642.1"/>
    </source>
</evidence>
<evidence type="ECO:0000256" key="1">
    <source>
        <dbReference type="ARBA" id="ARBA00009431"/>
    </source>
</evidence>
<dbReference type="Gene3D" id="6.10.250.940">
    <property type="match status" value="1"/>
</dbReference>
<accession>A0ABQ8IG59</accession>